<protein>
    <submittedName>
        <fullName evidence="1">Zinc knuckle protein</fullName>
    </submittedName>
</protein>
<evidence type="ECO:0000313" key="1">
    <source>
        <dbReference type="EMBL" id="CDW60787.1"/>
    </source>
</evidence>
<organism evidence="1 2">
    <name type="scientific">Trichuris trichiura</name>
    <name type="common">Whipworm</name>
    <name type="synonym">Trichocephalus trichiurus</name>
    <dbReference type="NCBI Taxonomy" id="36087"/>
    <lineage>
        <taxon>Eukaryota</taxon>
        <taxon>Metazoa</taxon>
        <taxon>Ecdysozoa</taxon>
        <taxon>Nematoda</taxon>
        <taxon>Enoplea</taxon>
        <taxon>Dorylaimia</taxon>
        <taxon>Trichinellida</taxon>
        <taxon>Trichuridae</taxon>
        <taxon>Trichuris</taxon>
    </lineage>
</organism>
<name>A0A077ZKB3_TRITR</name>
<dbReference type="AlphaFoldDB" id="A0A077ZKB3"/>
<dbReference type="STRING" id="36087.A0A077ZKB3"/>
<dbReference type="Pfam" id="PF14223">
    <property type="entry name" value="Retrotran_gag_2"/>
    <property type="match status" value="1"/>
</dbReference>
<evidence type="ECO:0000313" key="2">
    <source>
        <dbReference type="Proteomes" id="UP000030665"/>
    </source>
</evidence>
<reference evidence="1" key="2">
    <citation type="submission" date="2014-03" db="EMBL/GenBank/DDBJ databases">
        <title>The whipworm genome and dual-species transcriptomics of an intimate host-pathogen interaction.</title>
        <authorList>
            <person name="Foth B.J."/>
            <person name="Tsai I.J."/>
            <person name="Reid A.J."/>
            <person name="Bancroft A.J."/>
            <person name="Nichol S."/>
            <person name="Tracey A."/>
            <person name="Holroyd N."/>
            <person name="Cotton J.A."/>
            <person name="Stanley E.J."/>
            <person name="Zarowiecki M."/>
            <person name="Liu J.Z."/>
            <person name="Huckvale T."/>
            <person name="Cooper P.J."/>
            <person name="Grencis R.K."/>
            <person name="Berriman M."/>
        </authorList>
    </citation>
    <scope>NUCLEOTIDE SEQUENCE [LARGE SCALE GENOMIC DNA]</scope>
</reference>
<dbReference type="PANTHER" id="PTHR47331">
    <property type="entry name" value="PHD-TYPE DOMAIN-CONTAINING PROTEIN"/>
    <property type="match status" value="1"/>
</dbReference>
<dbReference type="OrthoDB" id="5917205at2759"/>
<dbReference type="InterPro" id="IPR043128">
    <property type="entry name" value="Rev_trsase/Diguanyl_cyclase"/>
</dbReference>
<dbReference type="Proteomes" id="UP000030665">
    <property type="component" value="Unassembled WGS sequence"/>
</dbReference>
<dbReference type="EMBL" id="HG807404">
    <property type="protein sequence ID" value="CDW60787.1"/>
    <property type="molecule type" value="Genomic_DNA"/>
</dbReference>
<dbReference type="InterPro" id="IPR043502">
    <property type="entry name" value="DNA/RNA_pol_sf"/>
</dbReference>
<dbReference type="Gene3D" id="3.30.70.270">
    <property type="match status" value="1"/>
</dbReference>
<dbReference type="Gene3D" id="3.10.10.10">
    <property type="entry name" value="HIV Type 1 Reverse Transcriptase, subunit A, domain 1"/>
    <property type="match status" value="1"/>
</dbReference>
<proteinExistence type="predicted"/>
<dbReference type="SUPFAM" id="SSF56672">
    <property type="entry name" value="DNA/RNA polymerases"/>
    <property type="match status" value="1"/>
</dbReference>
<sequence>MDVPVKAMGMTIMSSFTGRKMQKEFKSPNFPEAVSVDVLIRLDHYYDFVTEEMKRDESEQPIAIRSLLGWIICGRTNEPADSASGVLKVTTEESTEMALKRLWELDAVGITDEGVKDNSASVQLKRLHETFSYDGNRCTMRLPWKAEKSLPNNNGQAYRGLIRLEDQMPAKSEEAFAYEYVTRHDKTTTTKCRIVFDGSSRYKSVALNDLMEAGPPLQADLVGILLRFRRFKVAVQVDIEKMFMQILLHEEDRDFVRFLWREFDRDITSSVWRFTRVSFGLTGSPFLAIAVINKHAEDNADAYKQRAAGVWQNMYVNDLVSSYCTLEEAISVSDEARKLLKSGRFDLKKWTSSCPEAVARFSDDKGRNHPNVVMTLGIAWRVKDDTLLLRELQTDRLNGENYLRWKFEIEAILETRDCSDLVSGETLCPAVRDDKVKAWKKRDAVARSIISRSLDDFHHAFIRSCKTSKEMTDIIISIKEQATVSNKLLVSSEFHAYTWKPGMNVASLIAGLNTIVNKMQSLNIVLDNAIVVGKAV</sequence>
<keyword evidence="2" id="KW-1185">Reference proteome</keyword>
<accession>A0A077ZKB3</accession>
<reference evidence="1" key="1">
    <citation type="submission" date="2014-01" db="EMBL/GenBank/DDBJ databases">
        <authorList>
            <person name="Aslett M."/>
        </authorList>
    </citation>
    <scope>NUCLEOTIDE SEQUENCE</scope>
</reference>
<gene>
    <name evidence="1" type="ORF">TTRE_0000918201</name>
</gene>